<gene>
    <name evidence="1" type="ORF">BECKTC1821F_GA0114240_11197</name>
</gene>
<accession>A0A451AE24</accession>
<dbReference type="AlphaFoldDB" id="A0A451AE24"/>
<name>A0A451AE24_9GAMM</name>
<reference evidence="1" key="1">
    <citation type="submission" date="2019-02" db="EMBL/GenBank/DDBJ databases">
        <authorList>
            <person name="Gruber-Vodicka R. H."/>
            <person name="Seah K. B. B."/>
        </authorList>
    </citation>
    <scope>NUCLEOTIDE SEQUENCE</scope>
    <source>
        <strain evidence="1">BECK_BZ126</strain>
    </source>
</reference>
<protein>
    <submittedName>
        <fullName evidence="1">Uncharacterized protein</fullName>
    </submittedName>
</protein>
<sequence>MTSKTGIYSPELCHGDSLREIYRIDGLSVFLRSALWSNRIRGGDWKGHEFIDHLDKEMAGETQDCYRIFSLAGETFGHHIPYYHQTFLLDMLHALRESERVRLCRVSDLLGSDGFAKAPKRKETDNSQQYYWASIVNWRKDMRNIIHEGIDYQMRALYKAVRVIGNQELLACGRELYTKLMRELYRKDAGLDDQPS</sequence>
<organism evidence="1">
    <name type="scientific">Candidatus Kentrum sp. TC</name>
    <dbReference type="NCBI Taxonomy" id="2126339"/>
    <lineage>
        <taxon>Bacteria</taxon>
        <taxon>Pseudomonadati</taxon>
        <taxon>Pseudomonadota</taxon>
        <taxon>Gammaproteobacteria</taxon>
        <taxon>Candidatus Kentrum</taxon>
    </lineage>
</organism>
<proteinExistence type="predicted"/>
<dbReference type="EMBL" id="CAADFW010000119">
    <property type="protein sequence ID" value="VFK64276.1"/>
    <property type="molecule type" value="Genomic_DNA"/>
</dbReference>
<evidence type="ECO:0000313" key="1">
    <source>
        <dbReference type="EMBL" id="VFK64276.1"/>
    </source>
</evidence>